<evidence type="ECO:0000256" key="12">
    <source>
        <dbReference type="ARBA" id="ARBA00032480"/>
    </source>
</evidence>
<feature type="domain" description="Thg1 C-terminal" evidence="18">
    <location>
        <begin position="141"/>
        <end position="252"/>
    </location>
</feature>
<keyword evidence="10 14" id="KW-0460">Magnesium</keyword>
<evidence type="ECO:0000259" key="18">
    <source>
        <dbReference type="Pfam" id="PF14413"/>
    </source>
</evidence>
<evidence type="ECO:0000256" key="15">
    <source>
        <dbReference type="PIRSR" id="PIRSR028980-1"/>
    </source>
</evidence>
<evidence type="ECO:0000256" key="1">
    <source>
        <dbReference type="ARBA" id="ARBA00002939"/>
    </source>
</evidence>
<evidence type="ECO:0000256" key="6">
    <source>
        <dbReference type="ARBA" id="ARBA00022694"/>
    </source>
</evidence>
<comment type="catalytic activity">
    <reaction evidence="13 14">
        <text>a 5'-end ribonucleotide-tRNA(His) + GTP + ATP + H2O = a 5'-end phospho-guanosine-ribonucleotide-tRNA(His) + AMP + 2 diphosphate + H(+)</text>
        <dbReference type="Rhea" id="RHEA:54564"/>
        <dbReference type="Rhea" id="RHEA-COMP:14193"/>
        <dbReference type="Rhea" id="RHEA-COMP:14917"/>
        <dbReference type="ChEBI" id="CHEBI:15377"/>
        <dbReference type="ChEBI" id="CHEBI:15378"/>
        <dbReference type="ChEBI" id="CHEBI:30616"/>
        <dbReference type="ChEBI" id="CHEBI:33019"/>
        <dbReference type="ChEBI" id="CHEBI:37565"/>
        <dbReference type="ChEBI" id="CHEBI:138282"/>
        <dbReference type="ChEBI" id="CHEBI:141847"/>
        <dbReference type="ChEBI" id="CHEBI:456215"/>
        <dbReference type="EC" id="2.7.7.79"/>
    </reaction>
</comment>
<dbReference type="InterPro" id="IPR007537">
    <property type="entry name" value="tRNAHis_GuaTrfase_Thg1"/>
</dbReference>
<sequence>MANSRYEYVKAFERENYLLPDTFIVIRVDGKGFHKFSQHYRFDKPNDLRALGVMNRAALKVMQKYSDVLMAYGDSDEYSFLLRRKCELYERREMKLCTLFASLMSTYYMFYWNLEFSEKSIEEDMVPTFDARAVVYPNFQVVRDYFSWRQVDCHINNLYNTAFWNLVKLGLTPQESEQRLMGTVSSDKNEILFKECGINYNNELEIFKKGTILVRELKDYTRKVDLSSRQKQREEKSRRKAEIKQYHVDIINDDSWWESRLWLNE</sequence>
<keyword evidence="8 14" id="KW-0479">Metal-binding</keyword>
<dbReference type="GO" id="GO:0008193">
    <property type="term" value="F:tRNA guanylyltransferase activity"/>
    <property type="evidence" value="ECO:0007669"/>
    <property type="project" value="UniProtKB-UniRule"/>
</dbReference>
<proteinExistence type="inferred from homology"/>
<keyword evidence="5 14" id="KW-0808">Transferase</keyword>
<dbReference type="GO" id="GO:0042802">
    <property type="term" value="F:identical protein binding"/>
    <property type="evidence" value="ECO:0007669"/>
    <property type="project" value="EnsemblFungi"/>
</dbReference>
<dbReference type="InterPro" id="IPR025845">
    <property type="entry name" value="Thg1_C_dom"/>
</dbReference>
<keyword evidence="9 14" id="KW-0547">Nucleotide-binding</keyword>
<evidence type="ECO:0000256" key="2">
    <source>
        <dbReference type="ARBA" id="ARBA00010113"/>
    </source>
</evidence>
<evidence type="ECO:0000256" key="3">
    <source>
        <dbReference type="ARBA" id="ARBA00012511"/>
    </source>
</evidence>
<evidence type="ECO:0000256" key="8">
    <source>
        <dbReference type="ARBA" id="ARBA00022723"/>
    </source>
</evidence>
<comment type="function">
    <text evidence="1 14">Adds a GMP to the 5'-end of tRNA(His) after transcription and RNase P cleavage.</text>
</comment>
<evidence type="ECO:0000313" key="20">
    <source>
        <dbReference type="Proteomes" id="UP000590412"/>
    </source>
</evidence>
<keyword evidence="7 14" id="KW-0548">Nucleotidyltransferase</keyword>
<dbReference type="FunFam" id="3.30.70.3000:FF:000001">
    <property type="entry name" value="tRNA(His) guanylyltransferase"/>
    <property type="match status" value="1"/>
</dbReference>
<comment type="similarity">
    <text evidence="2 14">Belongs to the tRNA(His) guanylyltransferase family.</text>
</comment>
<dbReference type="Pfam" id="PF04446">
    <property type="entry name" value="Thg1"/>
    <property type="match status" value="1"/>
</dbReference>
<evidence type="ECO:0000256" key="7">
    <source>
        <dbReference type="ARBA" id="ARBA00022695"/>
    </source>
</evidence>
<dbReference type="Proteomes" id="UP000590412">
    <property type="component" value="Unassembled WGS sequence"/>
</dbReference>
<gene>
    <name evidence="19" type="primary">THG1</name>
    <name evidence="19" type="ORF">FOB60_003901</name>
</gene>
<keyword evidence="6 14" id="KW-0819">tRNA processing</keyword>
<evidence type="ECO:0000256" key="5">
    <source>
        <dbReference type="ARBA" id="ARBA00022679"/>
    </source>
</evidence>
<dbReference type="PANTHER" id="PTHR12729">
    <property type="entry name" value="TRNA(HIS) GUANYLYLTRANSFERASE-RELATED"/>
    <property type="match status" value="1"/>
</dbReference>
<keyword evidence="11 14" id="KW-0342">GTP-binding</keyword>
<dbReference type="GO" id="GO:0000287">
    <property type="term" value="F:magnesium ion binding"/>
    <property type="evidence" value="ECO:0007669"/>
    <property type="project" value="UniProtKB-UniRule"/>
</dbReference>
<dbReference type="Pfam" id="PF14413">
    <property type="entry name" value="Thg1C"/>
    <property type="match status" value="1"/>
</dbReference>
<reference evidence="19" key="1">
    <citation type="submission" date="2020-03" db="EMBL/GenBank/DDBJ databases">
        <title>FDA dAtabase for Regulatory Grade micrObial Sequences (FDA-ARGOS): Supporting development and validation of Infectious Disease Dx tests.</title>
        <authorList>
            <person name="Campos J."/>
            <person name="Goldberg B."/>
            <person name="Tallon L."/>
            <person name="Sadzewicz L."/>
            <person name="Vavikolanu K."/>
            <person name="Mehta A."/>
            <person name="Aluvathingal J."/>
            <person name="Nadendla S."/>
            <person name="Nandy P."/>
            <person name="Geyer C."/>
            <person name="Yan Y."/>
            <person name="Sichtig H."/>
        </authorList>
    </citation>
    <scope>NUCLEOTIDE SEQUENCE [LARGE SCALE GENOMIC DNA]</scope>
    <source>
        <strain evidence="19">FDAARGOS_652</strain>
    </source>
</reference>
<feature type="binding site" evidence="16">
    <location>
        <position position="29"/>
    </location>
    <ligand>
        <name>Mg(2+)</name>
        <dbReference type="ChEBI" id="CHEBI:18420"/>
        <label>2</label>
        <note>catalytic</note>
    </ligand>
</feature>
<dbReference type="EC" id="2.7.7.79" evidence="3 14"/>
<dbReference type="GO" id="GO:0006400">
    <property type="term" value="P:tRNA modification"/>
    <property type="evidence" value="ECO:0007669"/>
    <property type="project" value="UniProtKB-UniRule"/>
</dbReference>
<name>A0A8X7NMR9_CANPA</name>
<dbReference type="EMBL" id="JABWAB010000005">
    <property type="protein sequence ID" value="KAF6051233.1"/>
    <property type="molecule type" value="Genomic_DNA"/>
</dbReference>
<dbReference type="OrthoDB" id="62560at2759"/>
<organism evidence="19 20">
    <name type="scientific">Candida parapsilosis</name>
    <name type="common">Yeast</name>
    <dbReference type="NCBI Taxonomy" id="5480"/>
    <lineage>
        <taxon>Eukaryota</taxon>
        <taxon>Fungi</taxon>
        <taxon>Dikarya</taxon>
        <taxon>Ascomycota</taxon>
        <taxon>Saccharomycotina</taxon>
        <taxon>Pichiomycetes</taxon>
        <taxon>Debaryomycetaceae</taxon>
        <taxon>Candida/Lodderomyces clade</taxon>
        <taxon>Candida</taxon>
    </lineage>
</organism>
<dbReference type="AlphaFoldDB" id="A0A8X7NMR9"/>
<feature type="binding site" evidence="16">
    <location>
        <position position="30"/>
    </location>
    <ligand>
        <name>Mg(2+)</name>
        <dbReference type="ChEBI" id="CHEBI:18420"/>
        <label>1</label>
        <note>catalytic</note>
    </ligand>
</feature>
<evidence type="ECO:0000256" key="13">
    <source>
        <dbReference type="ARBA" id="ARBA00047281"/>
    </source>
</evidence>
<dbReference type="PIRSF" id="PIRSF028980">
    <property type="entry name" value="tRNAHis_guanylyltransferase"/>
    <property type="match status" value="1"/>
</dbReference>
<comment type="caution">
    <text evidence="19">The sequence shown here is derived from an EMBL/GenBank/DDBJ whole genome shotgun (WGS) entry which is preliminary data.</text>
</comment>
<accession>A0A8X7NMR9</accession>
<dbReference type="Gene3D" id="3.30.70.3000">
    <property type="match status" value="1"/>
</dbReference>
<feature type="binding site" evidence="16">
    <location>
        <position position="76"/>
    </location>
    <ligand>
        <name>Mg(2+)</name>
        <dbReference type="ChEBI" id="CHEBI:18420"/>
        <label>1</label>
        <note>catalytic</note>
    </ligand>
</feature>
<comment type="cofactor">
    <cofactor evidence="16">
        <name>Mg(2+)</name>
        <dbReference type="ChEBI" id="CHEBI:18420"/>
    </cofactor>
    <text evidence="16">Binds 2 magnesium ions per subunit.</text>
</comment>
<protein>
    <recommendedName>
        <fullName evidence="4 14">tRNA(His) guanylyltransferase</fullName>
        <ecNumber evidence="3 14">2.7.7.79</ecNumber>
    </recommendedName>
    <alternativeName>
        <fullName evidence="12 14">tRNA-histidine guanylyltransferase</fullName>
    </alternativeName>
</protein>
<feature type="binding site" evidence="16">
    <location>
        <position position="76"/>
    </location>
    <ligand>
        <name>Mg(2+)</name>
        <dbReference type="ChEBI" id="CHEBI:18420"/>
        <label>2</label>
        <note>catalytic</note>
    </ligand>
</feature>
<feature type="binding site" evidence="16">
    <location>
        <position position="29"/>
    </location>
    <ligand>
        <name>Mg(2+)</name>
        <dbReference type="ChEBI" id="CHEBI:18420"/>
        <label>1</label>
        <note>catalytic</note>
    </ligand>
</feature>
<evidence type="ECO:0000313" key="19">
    <source>
        <dbReference type="EMBL" id="KAF6051233.1"/>
    </source>
</evidence>
<evidence type="ECO:0000259" key="17">
    <source>
        <dbReference type="Pfam" id="PF04446"/>
    </source>
</evidence>
<dbReference type="PANTHER" id="PTHR12729:SF6">
    <property type="entry name" value="TRNA(HIS) GUANYLYLTRANSFERASE-RELATED"/>
    <property type="match status" value="1"/>
</dbReference>
<feature type="binding site" evidence="15">
    <location>
        <begin position="29"/>
        <end position="34"/>
    </location>
    <ligand>
        <name>GTP</name>
        <dbReference type="ChEBI" id="CHEBI:37565"/>
    </ligand>
</feature>
<evidence type="ECO:0000256" key="9">
    <source>
        <dbReference type="ARBA" id="ARBA00022741"/>
    </source>
</evidence>
<feature type="binding site" evidence="15">
    <location>
        <begin position="75"/>
        <end position="76"/>
    </location>
    <ligand>
        <name>GTP</name>
        <dbReference type="ChEBI" id="CHEBI:37565"/>
    </ligand>
</feature>
<dbReference type="InterPro" id="IPR024956">
    <property type="entry name" value="tRNAHis_GuaTrfase_cat"/>
</dbReference>
<feature type="domain" description="tRNAHis guanylyltransferase catalytic" evidence="17">
    <location>
        <begin position="6"/>
        <end position="137"/>
    </location>
</feature>
<evidence type="ECO:0000256" key="10">
    <source>
        <dbReference type="ARBA" id="ARBA00022842"/>
    </source>
</evidence>
<evidence type="ECO:0000256" key="11">
    <source>
        <dbReference type="ARBA" id="ARBA00023134"/>
    </source>
</evidence>
<dbReference type="InterPro" id="IPR038469">
    <property type="entry name" value="tRNAHis_GuaTrfase_Thg1_sf"/>
</dbReference>
<evidence type="ECO:0000256" key="14">
    <source>
        <dbReference type="PIRNR" id="PIRNR028980"/>
    </source>
</evidence>
<evidence type="ECO:0000256" key="4">
    <source>
        <dbReference type="ARBA" id="ARBA00015443"/>
    </source>
</evidence>
<evidence type="ECO:0000256" key="16">
    <source>
        <dbReference type="PIRSR" id="PIRSR028980-2"/>
    </source>
</evidence>
<dbReference type="GO" id="GO:0005525">
    <property type="term" value="F:GTP binding"/>
    <property type="evidence" value="ECO:0007669"/>
    <property type="project" value="UniProtKB-UniRule"/>
</dbReference>